<comment type="caution">
    <text evidence="1">The sequence shown here is derived from an EMBL/GenBank/DDBJ whole genome shotgun (WGS) entry which is preliminary data.</text>
</comment>
<organism evidence="1 2">
    <name type="scientific">Tatumella ptyseos ATCC 33301</name>
    <dbReference type="NCBI Taxonomy" id="1005995"/>
    <lineage>
        <taxon>Bacteria</taxon>
        <taxon>Pseudomonadati</taxon>
        <taxon>Pseudomonadota</taxon>
        <taxon>Gammaproteobacteria</taxon>
        <taxon>Enterobacterales</taxon>
        <taxon>Erwiniaceae</taxon>
        <taxon>Tatumella</taxon>
    </lineage>
</organism>
<evidence type="ECO:0000313" key="2">
    <source>
        <dbReference type="Proteomes" id="UP000028602"/>
    </source>
</evidence>
<dbReference type="EMBL" id="JMPR01000039">
    <property type="protein sequence ID" value="KFD18146.1"/>
    <property type="molecule type" value="Genomic_DNA"/>
</dbReference>
<reference evidence="1 2" key="1">
    <citation type="submission" date="2014-05" db="EMBL/GenBank/DDBJ databases">
        <title>ATOL: Assembling a taxonomically balanced genome-scale reconstruction of the evolutionary history of the Enterobacteriaceae.</title>
        <authorList>
            <person name="Plunkett G.III."/>
            <person name="Neeno-Eckwall E.C."/>
            <person name="Glasner J.D."/>
            <person name="Perna N.T."/>
        </authorList>
    </citation>
    <scope>NUCLEOTIDE SEQUENCE [LARGE SCALE GENOMIC DNA]</scope>
    <source>
        <strain evidence="1 2">ATCC 33301</strain>
    </source>
</reference>
<evidence type="ECO:0000313" key="1">
    <source>
        <dbReference type="EMBL" id="KFD18146.1"/>
    </source>
</evidence>
<proteinExistence type="predicted"/>
<protein>
    <submittedName>
        <fullName evidence="1">Putative cytoplasmic protein</fullName>
    </submittedName>
</protein>
<name>A0A085JCF0_9GAMM</name>
<dbReference type="Proteomes" id="UP000028602">
    <property type="component" value="Unassembled WGS sequence"/>
</dbReference>
<keyword evidence="2" id="KW-1185">Reference proteome</keyword>
<gene>
    <name evidence="1" type="ORF">GTPT_2679</name>
</gene>
<dbReference type="AlphaFoldDB" id="A0A085JCF0"/>
<sequence length="74" mass="8282">MNYAEFSTEKSPEALSREVTCLKMMVTMILQSMSQVDSGKAILKMERYLATAGDNEDTALLAETLRQIKSGYLQ</sequence>
<dbReference type="eggNOG" id="ENOG50330IE">
    <property type="taxonomic scope" value="Bacteria"/>
</dbReference>
<dbReference type="RefSeq" id="WP_025902802.1">
    <property type="nucleotide sequence ID" value="NZ_ATMJ01000046.1"/>
</dbReference>
<dbReference type="Pfam" id="PF10769">
    <property type="entry name" value="DUF2594"/>
    <property type="match status" value="1"/>
</dbReference>
<dbReference type="InterPro" id="IPR019705">
    <property type="entry name" value="DUF2594"/>
</dbReference>
<accession>A0A085JCF0</accession>